<proteinExistence type="predicted"/>
<evidence type="ECO:0000259" key="4">
    <source>
        <dbReference type="PROSITE" id="PS50011"/>
    </source>
</evidence>
<dbReference type="InterPro" id="IPR011009">
    <property type="entry name" value="Kinase-like_dom_sf"/>
</dbReference>
<sequence>MGNARAWYVFVAVVVIVFRVCYAQNLAEAANYINNLESQVKEVSQNAVANFMNSCELLASCQGNCSRHACTPVQADEGYECKHVALNTNCHSTDGSVGCQNLRVSMTKSFIRLPTGPNNLTNEANTTICSQRMLDATFKSISSPQNALNLTSWVYFGSVEGVQRNFPGRDLPSDNCTFELRKRPWYIGATSVKKDVIVLLDTGNSMGDKLPSDLLVTAAISKLSASFSIVTELLDTLAYGDRVTVITFTSFGAQTVLPPMTITGNATAVQSLKTALQSNISFDNTQGDSNLTSAFVLANQTFVGTNALKVILTITDGQIMPVTSGTTSNTKTVFDSIRSFNTLVQIFSFDRPPADTGARLQTIACDCFGTYERITTVKNPLWTLRSYFGILARIRLEYNNTPSWTSPYQDSGSLGQIITVIFPAFADNYTLIGVAGIDVLLDELGSITQSDFTTILITHGKTDSIPGLVPPRLPCNFALSTANQCPSVTAPANVLCPNTDTSGLTFTQRVCDCPGVCLASVINRRSSLTPGQIGGIGVGVSVSALLVLALIFLCYRKGRLENEKRTAFAFAEKPSSDSLMSKFKPGSAPLSSWKTPGRSLRANSLGWGSQARQSLTEYTQAELAAATGDWSSDAELGRGAHGLVFKGTLSNGTVVAIKKPTRDVTQDAWDTFATELELLSKLNHKRLVRLLGYCKEEIILVYEFMENGTLADWLHSPNTHAVLGWESRLKIAMGAAKGLEYLHEYAMPKTYHGDVKPANILLDHEWEAHVSDFGLSIWSKDDKNQDYLMASRVGGTFGYLDPEFVSSGQVTFASDVYSFGIVLLELMTGRPVVVEFENIKDWAGKYEDDDALEDVLDKSLEAPEYHVDVLVEIVRIALRCTERKKQDRPKMKEVASSLDQAWNFWVRAQECIPEEPAIEPR</sequence>
<evidence type="ECO:0008006" key="8">
    <source>
        <dbReference type="Google" id="ProtNLM"/>
    </source>
</evidence>
<dbReference type="InterPro" id="IPR000719">
    <property type="entry name" value="Prot_kinase_dom"/>
</dbReference>
<dbReference type="PANTHER" id="PTHR46146">
    <property type="entry name" value="SERINE/THREONINE-PROTEIN KINASE-LIKE PROTEIN CCR4"/>
    <property type="match status" value="1"/>
</dbReference>
<evidence type="ECO:0000313" key="6">
    <source>
        <dbReference type="EMBL" id="KAG0568493.1"/>
    </source>
</evidence>
<keyword evidence="7" id="KW-1185">Reference proteome</keyword>
<name>A0A8T0HAP7_CERPU</name>
<feature type="domain" description="Protein kinase" evidence="4">
    <location>
        <begin position="630"/>
        <end position="906"/>
    </location>
</feature>
<evidence type="ECO:0000256" key="3">
    <source>
        <dbReference type="SAM" id="SignalP"/>
    </source>
</evidence>
<dbReference type="GO" id="GO:0005524">
    <property type="term" value="F:ATP binding"/>
    <property type="evidence" value="ECO:0007669"/>
    <property type="project" value="UniProtKB-UniRule"/>
</dbReference>
<dbReference type="Gene3D" id="3.30.450.20">
    <property type="entry name" value="PAS domain"/>
    <property type="match status" value="1"/>
</dbReference>
<dbReference type="AlphaFoldDB" id="A0A8T0HAP7"/>
<gene>
    <name evidence="6" type="ORF">KC19_6G023200</name>
</gene>
<dbReference type="PROSITE" id="PS50011">
    <property type="entry name" value="PROTEIN_KINASE_DOM"/>
    <property type="match status" value="1"/>
</dbReference>
<dbReference type="PROSITE" id="PS50234">
    <property type="entry name" value="VWFA"/>
    <property type="match status" value="1"/>
</dbReference>
<dbReference type="Pfam" id="PF13519">
    <property type="entry name" value="VWA_2"/>
    <property type="match status" value="1"/>
</dbReference>
<keyword evidence="1" id="KW-0547">Nucleotide-binding</keyword>
<feature type="transmembrane region" description="Helical" evidence="2">
    <location>
        <begin position="533"/>
        <end position="555"/>
    </location>
</feature>
<dbReference type="InterPro" id="IPR036465">
    <property type="entry name" value="vWFA_dom_sf"/>
</dbReference>
<dbReference type="SMART" id="SM00220">
    <property type="entry name" value="S_TKc"/>
    <property type="match status" value="1"/>
</dbReference>
<dbReference type="PROSITE" id="PS00107">
    <property type="entry name" value="PROTEIN_KINASE_ATP"/>
    <property type="match status" value="1"/>
</dbReference>
<dbReference type="Gene3D" id="1.10.510.10">
    <property type="entry name" value="Transferase(Phosphotransferase) domain 1"/>
    <property type="match status" value="1"/>
</dbReference>
<dbReference type="Pfam" id="PF07714">
    <property type="entry name" value="PK_Tyr_Ser-Thr"/>
    <property type="match status" value="1"/>
</dbReference>
<evidence type="ECO:0000256" key="1">
    <source>
        <dbReference type="PROSITE-ProRule" id="PRU10141"/>
    </source>
</evidence>
<reference evidence="6 7" key="1">
    <citation type="submission" date="2020-06" db="EMBL/GenBank/DDBJ databases">
        <title>WGS assembly of Ceratodon purpureus strain R40.</title>
        <authorList>
            <person name="Carey S.B."/>
            <person name="Jenkins J."/>
            <person name="Shu S."/>
            <person name="Lovell J.T."/>
            <person name="Sreedasyam A."/>
            <person name="Maumus F."/>
            <person name="Tiley G.P."/>
            <person name="Fernandez-Pozo N."/>
            <person name="Barry K."/>
            <person name="Chen C."/>
            <person name="Wang M."/>
            <person name="Lipzen A."/>
            <person name="Daum C."/>
            <person name="Saski C.A."/>
            <person name="Payton A.C."/>
            <person name="Mcbreen J.C."/>
            <person name="Conrad R.E."/>
            <person name="Kollar L.M."/>
            <person name="Olsson S."/>
            <person name="Huttunen S."/>
            <person name="Landis J.B."/>
            <person name="Wickett N.J."/>
            <person name="Johnson M.G."/>
            <person name="Rensing S.A."/>
            <person name="Grimwood J."/>
            <person name="Schmutz J."/>
            <person name="Mcdaniel S.F."/>
        </authorList>
    </citation>
    <scope>NUCLEOTIDE SEQUENCE [LARGE SCALE GENOMIC DNA]</scope>
    <source>
        <strain evidence="6 7">R40</strain>
    </source>
</reference>
<keyword evidence="2" id="KW-1133">Transmembrane helix</keyword>
<keyword evidence="3" id="KW-0732">Signal</keyword>
<accession>A0A8T0HAP7</accession>
<keyword evidence="2" id="KW-0472">Membrane</keyword>
<comment type="caution">
    <text evidence="6">The sequence shown here is derived from an EMBL/GenBank/DDBJ whole genome shotgun (WGS) entry which is preliminary data.</text>
</comment>
<keyword evidence="1" id="KW-0067">ATP-binding</keyword>
<organism evidence="6 7">
    <name type="scientific">Ceratodon purpureus</name>
    <name type="common">Fire moss</name>
    <name type="synonym">Dicranum purpureum</name>
    <dbReference type="NCBI Taxonomy" id="3225"/>
    <lineage>
        <taxon>Eukaryota</taxon>
        <taxon>Viridiplantae</taxon>
        <taxon>Streptophyta</taxon>
        <taxon>Embryophyta</taxon>
        <taxon>Bryophyta</taxon>
        <taxon>Bryophytina</taxon>
        <taxon>Bryopsida</taxon>
        <taxon>Dicranidae</taxon>
        <taxon>Pseudoditrichales</taxon>
        <taxon>Ditrichaceae</taxon>
        <taxon>Ceratodon</taxon>
    </lineage>
</organism>
<evidence type="ECO:0000259" key="5">
    <source>
        <dbReference type="PROSITE" id="PS50234"/>
    </source>
</evidence>
<feature type="binding site" evidence="1">
    <location>
        <position position="659"/>
    </location>
    <ligand>
        <name>ATP</name>
        <dbReference type="ChEBI" id="CHEBI:30616"/>
    </ligand>
</feature>
<dbReference type="CDD" id="cd14066">
    <property type="entry name" value="STKc_IRAK"/>
    <property type="match status" value="1"/>
</dbReference>
<evidence type="ECO:0000313" key="7">
    <source>
        <dbReference type="Proteomes" id="UP000822688"/>
    </source>
</evidence>
<feature type="domain" description="VWFA" evidence="5">
    <location>
        <begin position="195"/>
        <end position="394"/>
    </location>
</feature>
<dbReference type="SUPFAM" id="SSF53300">
    <property type="entry name" value="vWA-like"/>
    <property type="match status" value="1"/>
</dbReference>
<dbReference type="EMBL" id="CM026427">
    <property type="protein sequence ID" value="KAG0568493.1"/>
    <property type="molecule type" value="Genomic_DNA"/>
</dbReference>
<feature type="chain" id="PRO_5035911802" description="Protein kinase domain-containing protein" evidence="3">
    <location>
        <begin position="24"/>
        <end position="921"/>
    </location>
</feature>
<feature type="signal peptide" evidence="3">
    <location>
        <begin position="1"/>
        <end position="23"/>
    </location>
</feature>
<dbReference type="InterPro" id="IPR002035">
    <property type="entry name" value="VWF_A"/>
</dbReference>
<dbReference type="Gene3D" id="3.40.50.410">
    <property type="entry name" value="von Willebrand factor, type A domain"/>
    <property type="match status" value="1"/>
</dbReference>
<protein>
    <recommendedName>
        <fullName evidence="8">Protein kinase domain-containing protein</fullName>
    </recommendedName>
</protein>
<dbReference type="Gene3D" id="3.30.200.20">
    <property type="entry name" value="Phosphorylase Kinase, domain 1"/>
    <property type="match status" value="1"/>
</dbReference>
<dbReference type="GO" id="GO:0004672">
    <property type="term" value="F:protein kinase activity"/>
    <property type="evidence" value="ECO:0007669"/>
    <property type="project" value="InterPro"/>
</dbReference>
<dbReference type="Proteomes" id="UP000822688">
    <property type="component" value="Chromosome 6"/>
</dbReference>
<dbReference type="InterPro" id="IPR001245">
    <property type="entry name" value="Ser-Thr/Tyr_kinase_cat_dom"/>
</dbReference>
<keyword evidence="2" id="KW-0812">Transmembrane</keyword>
<dbReference type="InterPro" id="IPR017441">
    <property type="entry name" value="Protein_kinase_ATP_BS"/>
</dbReference>
<dbReference type="SUPFAM" id="SSF56112">
    <property type="entry name" value="Protein kinase-like (PK-like)"/>
    <property type="match status" value="1"/>
</dbReference>
<evidence type="ECO:0000256" key="2">
    <source>
        <dbReference type="SAM" id="Phobius"/>
    </source>
</evidence>
<dbReference type="FunFam" id="1.10.510.10:FF:000095">
    <property type="entry name" value="protein STRUBBELIG-RECEPTOR FAMILY 8"/>
    <property type="match status" value="1"/>
</dbReference>